<dbReference type="Pfam" id="PF13148">
    <property type="entry name" value="DUF3987"/>
    <property type="match status" value="1"/>
</dbReference>
<dbReference type="EMBL" id="DXBJ01000079">
    <property type="protein sequence ID" value="HIZ59002.1"/>
    <property type="molecule type" value="Genomic_DNA"/>
</dbReference>
<accession>A0A9D2FID2</accession>
<organism evidence="1 2">
    <name type="scientific">Candidatus Faecalibacterium gallistercoris</name>
    <dbReference type="NCBI Taxonomy" id="2838579"/>
    <lineage>
        <taxon>Bacteria</taxon>
        <taxon>Bacillati</taxon>
        <taxon>Bacillota</taxon>
        <taxon>Clostridia</taxon>
        <taxon>Eubacteriales</taxon>
        <taxon>Oscillospiraceae</taxon>
        <taxon>Faecalibacterium</taxon>
    </lineage>
</organism>
<proteinExistence type="predicted"/>
<reference evidence="1" key="1">
    <citation type="journal article" date="2021" name="PeerJ">
        <title>Extensive microbial diversity within the chicken gut microbiome revealed by metagenomics and culture.</title>
        <authorList>
            <person name="Gilroy R."/>
            <person name="Ravi A."/>
            <person name="Getino M."/>
            <person name="Pursley I."/>
            <person name="Horton D.L."/>
            <person name="Alikhan N.F."/>
            <person name="Baker D."/>
            <person name="Gharbi K."/>
            <person name="Hall N."/>
            <person name="Watson M."/>
            <person name="Adriaenssens E.M."/>
            <person name="Foster-Nyarko E."/>
            <person name="Jarju S."/>
            <person name="Secka A."/>
            <person name="Antonio M."/>
            <person name="Oren A."/>
            <person name="Chaudhuri R.R."/>
            <person name="La Ragione R."/>
            <person name="Hildebrand F."/>
            <person name="Pallen M.J."/>
        </authorList>
    </citation>
    <scope>NUCLEOTIDE SEQUENCE</scope>
    <source>
        <strain evidence="1">ChiBcec16-3735</strain>
    </source>
</reference>
<sequence>MVYLSRAAFSDWLSATTPANIFSTAAFFLAFNAPEDEQVDRLGELQAVALNEHRLSGKDFQRALDTAEVWAGDWGAYRDTIAEQLGFAPLEPFDEDKPDALPPFPVEVLPPVLRDYALAVSESIQAPVDMAAVGLLAVCALAAQGVWKIEVKPDWVEPLNLYALIIARPSERKSPVLREIACPVYDFEAAEQARREQPIREGQAKRQILEKRLAAAIDAAAKPAKGKSPAAQADGLCAEQDVYDLQQELAGLQEAKPFRLLADDVTPEALTSLLAAYGGRIGVFSAEGGLFKILSGLYSGQSANIDGFLKAYSGDPVRIDRKGRPSETIQDPALTLLLMAQPQVLTEIAGNADFSGKGLLARFLYSLPASRVGSRTYRTKPIPADVRDTFCQTLAAMLEVQASHTGPAQIIRLSEEADALSEAFANALEPRLCGDLADMEGWAGKYHGQVARIAGILHCFENGPDAGAELLTGGTFQAAATIGEYFLAHARAALIRAGLPKTPLRRDAEYLWQRLQTGGKAYFTKKEVLRLCQRFDAESIRPPLEELARRGYIKIERQRPEGKGRPSETVFISPAALLGAQGD</sequence>
<reference evidence="1" key="2">
    <citation type="submission" date="2021-04" db="EMBL/GenBank/DDBJ databases">
        <authorList>
            <person name="Gilroy R."/>
        </authorList>
    </citation>
    <scope>NUCLEOTIDE SEQUENCE</scope>
    <source>
        <strain evidence="1">ChiBcec16-3735</strain>
    </source>
</reference>
<dbReference type="Proteomes" id="UP000824065">
    <property type="component" value="Unassembled WGS sequence"/>
</dbReference>
<evidence type="ECO:0000313" key="1">
    <source>
        <dbReference type="EMBL" id="HIZ59002.1"/>
    </source>
</evidence>
<dbReference type="InterPro" id="IPR025048">
    <property type="entry name" value="DUF3987"/>
</dbReference>
<dbReference type="AlphaFoldDB" id="A0A9D2FID2"/>
<comment type="caution">
    <text evidence="1">The sequence shown here is derived from an EMBL/GenBank/DDBJ whole genome shotgun (WGS) entry which is preliminary data.</text>
</comment>
<gene>
    <name evidence="1" type="ORF">H9725_10630</name>
</gene>
<evidence type="ECO:0000313" key="2">
    <source>
        <dbReference type="Proteomes" id="UP000824065"/>
    </source>
</evidence>
<name>A0A9D2FID2_9FIRM</name>
<protein>
    <submittedName>
        <fullName evidence="1">DUF3987 domain-containing protein</fullName>
    </submittedName>
</protein>